<name>A0A2T2NCB1_CORCC</name>
<dbReference type="AlphaFoldDB" id="A0A2T2NCB1"/>
<dbReference type="SUPFAM" id="SSF103473">
    <property type="entry name" value="MFS general substrate transporter"/>
    <property type="match status" value="1"/>
</dbReference>
<feature type="transmembrane region" description="Helical" evidence="3">
    <location>
        <begin position="112"/>
        <end position="131"/>
    </location>
</feature>
<evidence type="ECO:0000259" key="4">
    <source>
        <dbReference type="PROSITE" id="PS50850"/>
    </source>
</evidence>
<feature type="region of interest" description="Disordered" evidence="2">
    <location>
        <begin position="500"/>
        <end position="523"/>
    </location>
</feature>
<feature type="transmembrane region" description="Helical" evidence="3">
    <location>
        <begin position="190"/>
        <end position="210"/>
    </location>
</feature>
<feature type="transmembrane region" description="Helical" evidence="3">
    <location>
        <begin position="88"/>
        <end position="106"/>
    </location>
</feature>
<evidence type="ECO:0000256" key="1">
    <source>
        <dbReference type="ARBA" id="ARBA00004141"/>
    </source>
</evidence>
<evidence type="ECO:0000313" key="5">
    <source>
        <dbReference type="EMBL" id="PSN63067.1"/>
    </source>
</evidence>
<feature type="transmembrane region" description="Helical" evidence="3">
    <location>
        <begin position="34"/>
        <end position="51"/>
    </location>
</feature>
<dbReference type="PANTHER" id="PTHR23520:SF5">
    <property type="entry name" value="TRANSPORTER, PUTATIVE (AFU_ORTHOLOGUE AFUA_3G04000)-RELATED"/>
    <property type="match status" value="1"/>
</dbReference>
<comment type="subcellular location">
    <subcellularLocation>
        <location evidence="1">Membrane</location>
        <topology evidence="1">Multi-pass membrane protein</topology>
    </subcellularLocation>
</comment>
<dbReference type="OrthoDB" id="10027823at2759"/>
<protein>
    <submittedName>
        <fullName evidence="5">MFS general substrate transporter</fullName>
    </submittedName>
</protein>
<dbReference type="EMBL" id="KZ678140">
    <property type="protein sequence ID" value="PSN63067.1"/>
    <property type="molecule type" value="Genomic_DNA"/>
</dbReference>
<feature type="compositionally biased region" description="Basic and acidic residues" evidence="2">
    <location>
        <begin position="511"/>
        <end position="523"/>
    </location>
</feature>
<keyword evidence="6" id="KW-1185">Reference proteome</keyword>
<dbReference type="InterPro" id="IPR011701">
    <property type="entry name" value="MFS"/>
</dbReference>
<feature type="domain" description="Major facilitator superfamily (MFS) profile" evidence="4">
    <location>
        <begin position="8"/>
        <end position="470"/>
    </location>
</feature>
<dbReference type="Pfam" id="PF07690">
    <property type="entry name" value="MFS_1"/>
    <property type="match status" value="2"/>
</dbReference>
<evidence type="ECO:0000256" key="3">
    <source>
        <dbReference type="SAM" id="Phobius"/>
    </source>
</evidence>
<proteinExistence type="predicted"/>
<dbReference type="GO" id="GO:0022857">
    <property type="term" value="F:transmembrane transporter activity"/>
    <property type="evidence" value="ECO:0007669"/>
    <property type="project" value="InterPro"/>
</dbReference>
<dbReference type="GO" id="GO:0000329">
    <property type="term" value="C:fungal-type vacuole membrane"/>
    <property type="evidence" value="ECO:0007669"/>
    <property type="project" value="TreeGrafter"/>
</dbReference>
<organism evidence="5 6">
    <name type="scientific">Corynespora cassiicola Philippines</name>
    <dbReference type="NCBI Taxonomy" id="1448308"/>
    <lineage>
        <taxon>Eukaryota</taxon>
        <taxon>Fungi</taxon>
        <taxon>Dikarya</taxon>
        <taxon>Ascomycota</taxon>
        <taxon>Pezizomycotina</taxon>
        <taxon>Dothideomycetes</taxon>
        <taxon>Pleosporomycetidae</taxon>
        <taxon>Pleosporales</taxon>
        <taxon>Corynesporascaceae</taxon>
        <taxon>Corynespora</taxon>
    </lineage>
</organism>
<keyword evidence="3" id="KW-0472">Membrane</keyword>
<dbReference type="InterPro" id="IPR020846">
    <property type="entry name" value="MFS_dom"/>
</dbReference>
<dbReference type="PANTHER" id="PTHR23520">
    <property type="entry name" value="TRANSPORTER, PUTATIVE (AFU_ORTHOLOGUE AFUA_3G04000)-RELATED"/>
    <property type="match status" value="1"/>
</dbReference>
<accession>A0A2T2NCB1</accession>
<sequence>MAVLKRVATFLGVQSLHSTGLDAYLIITLRSLRMFSAGIPSLILALFFSSLDFPDSRIGLFMTLTLLGDVLLSLVLTLVADQLGRRRILLFGSGMMVISGTVFAMSENFWTLLIAAVFGVISVTGADCGPFRAVEESVLSGLTNERTRSDVLAWYVTATTMAGAVGTEVAGRVVQWVEKSSGDVKKAYHVLFWGYAGFGVVGCVLCLFLSRRCEVAGEKKAEMRERGREQGDGEEEEVLLEAMTPSTTDRFSHDGNDGERPQRPAASIRTPEKKKAASYFSQISRPTLTIIYKLWILLAIDSLADGMTPYSLMNYYVDQKFHLSKATLGDITSASQFLCAVSSIFAGPLSRKIGLINTMVFTHLPSSIASAFIPLPSAVGWTVFLLLFRAALNSMDQAPRTAFIAAVVKPEERTGVMGITSMLRTLAMSIGPSITGILAGNDRFWAAFVATGICRITYDLGLWVLFVNVKVTSGNDERKEDDADSVDEEAWNGLLSDSELESEDGEGIVRTSKDDETDVVKRI</sequence>
<evidence type="ECO:0000313" key="6">
    <source>
        <dbReference type="Proteomes" id="UP000240883"/>
    </source>
</evidence>
<dbReference type="Gene3D" id="1.20.1250.20">
    <property type="entry name" value="MFS general substrate transporter like domains"/>
    <property type="match status" value="2"/>
</dbReference>
<feature type="transmembrane region" description="Helical" evidence="3">
    <location>
        <begin position="152"/>
        <end position="170"/>
    </location>
</feature>
<dbReference type="STRING" id="1448308.A0A2T2NCB1"/>
<reference evidence="5 6" key="1">
    <citation type="journal article" date="2018" name="Front. Microbiol.">
        <title>Genome-Wide Analysis of Corynespora cassiicola Leaf Fall Disease Putative Effectors.</title>
        <authorList>
            <person name="Lopez D."/>
            <person name="Ribeiro S."/>
            <person name="Label P."/>
            <person name="Fumanal B."/>
            <person name="Venisse J.S."/>
            <person name="Kohler A."/>
            <person name="de Oliveira R.R."/>
            <person name="Labutti K."/>
            <person name="Lipzen A."/>
            <person name="Lail K."/>
            <person name="Bauer D."/>
            <person name="Ohm R.A."/>
            <person name="Barry K.W."/>
            <person name="Spatafora J."/>
            <person name="Grigoriev I.V."/>
            <person name="Martin F.M."/>
            <person name="Pujade-Renaud V."/>
        </authorList>
    </citation>
    <scope>NUCLEOTIDE SEQUENCE [LARGE SCALE GENOMIC DNA]</scope>
    <source>
        <strain evidence="5 6">Philippines</strain>
    </source>
</reference>
<evidence type="ECO:0000256" key="2">
    <source>
        <dbReference type="SAM" id="MobiDB-lite"/>
    </source>
</evidence>
<dbReference type="Proteomes" id="UP000240883">
    <property type="component" value="Unassembled WGS sequence"/>
</dbReference>
<gene>
    <name evidence="5" type="ORF">BS50DRAFT_576886</name>
</gene>
<dbReference type="InterPro" id="IPR036259">
    <property type="entry name" value="MFS_trans_sf"/>
</dbReference>
<feature type="transmembrane region" description="Helical" evidence="3">
    <location>
        <begin position="368"/>
        <end position="388"/>
    </location>
</feature>
<feature type="transmembrane region" description="Helical" evidence="3">
    <location>
        <begin position="57"/>
        <end position="76"/>
    </location>
</feature>
<feature type="region of interest" description="Disordered" evidence="2">
    <location>
        <begin position="243"/>
        <end position="273"/>
    </location>
</feature>
<keyword evidence="3" id="KW-1133">Transmembrane helix</keyword>
<dbReference type="PROSITE" id="PS50850">
    <property type="entry name" value="MFS"/>
    <property type="match status" value="1"/>
</dbReference>
<keyword evidence="3" id="KW-0812">Transmembrane</keyword>
<feature type="compositionally biased region" description="Basic and acidic residues" evidence="2">
    <location>
        <begin position="250"/>
        <end position="262"/>
    </location>
</feature>